<dbReference type="PANTHER" id="PTHR21021">
    <property type="entry name" value="GAF/PUTATIVE CYTOSKELETAL PROTEIN"/>
    <property type="match status" value="1"/>
</dbReference>
<dbReference type="GO" id="GO:0005829">
    <property type="term" value="C:cytosol"/>
    <property type="evidence" value="ECO:0007669"/>
    <property type="project" value="TreeGrafter"/>
</dbReference>
<keyword evidence="3" id="KW-1185">Reference proteome</keyword>
<dbReference type="GO" id="GO:0031929">
    <property type="term" value="P:TOR signaling"/>
    <property type="evidence" value="ECO:0007669"/>
    <property type="project" value="TreeGrafter"/>
</dbReference>
<protein>
    <recommendedName>
        <fullName evidence="4">TIP41-like protein</fullName>
    </recommendedName>
</protein>
<dbReference type="OrthoDB" id="10253878at2759"/>
<evidence type="ECO:0000313" key="2">
    <source>
        <dbReference type="EMBL" id="KAG7393113.1"/>
    </source>
</evidence>
<sequence>MAPTGFYTLENGAPELLQCLFKTAEDAAVPAKPVYLGDSRRENLIEAQADPVEHKGIRLHDWVIGSNKTHITPIDTVDEIGEVAKLTPPEMVFGKNQLVLFHEPSGVCYNFLAVEALKGAHFPPPVSDQAEDIVANQQLKVSIAKHNTNKEDVKELDIAYDWTYSTDYKGSLQRLAKAEGSPATFTKSEEDAKVEATHERINYEKLKEREPILWFEDVGLYEDELHDHGTSAMSVKVRVMPSGFYVLSRYWMRLDHVVVRLHETRIHHLFGTDHFLREYTRKEEQFDTLFAKGNPKSMANYTNIDTFQHLLPVREAVAEKVLLQ</sequence>
<evidence type="ECO:0000313" key="3">
    <source>
        <dbReference type="Proteomes" id="UP000694044"/>
    </source>
</evidence>
<dbReference type="Pfam" id="PF04176">
    <property type="entry name" value="TIP41"/>
    <property type="match status" value="1"/>
</dbReference>
<evidence type="ECO:0008006" key="4">
    <source>
        <dbReference type="Google" id="ProtNLM"/>
    </source>
</evidence>
<gene>
    <name evidence="2" type="ORF">PHYPSEUDO_012449</name>
</gene>
<dbReference type="PANTHER" id="PTHR21021:SF16">
    <property type="entry name" value="TIP41-LIKE PROTEIN"/>
    <property type="match status" value="1"/>
</dbReference>
<comment type="similarity">
    <text evidence="1">Belongs to the TIP41 family.</text>
</comment>
<dbReference type="InterPro" id="IPR051330">
    <property type="entry name" value="Phosphatase_reg/MetRdx"/>
</dbReference>
<dbReference type="InterPro" id="IPR007303">
    <property type="entry name" value="TIP41-like"/>
</dbReference>
<reference evidence="2" key="1">
    <citation type="submission" date="2021-02" db="EMBL/GenBank/DDBJ databases">
        <authorList>
            <person name="Palmer J.M."/>
        </authorList>
    </citation>
    <scope>NUCLEOTIDE SEQUENCE</scope>
    <source>
        <strain evidence="2">SCRP734</strain>
    </source>
</reference>
<proteinExistence type="inferred from homology"/>
<accession>A0A8T1WMA2</accession>
<dbReference type="AlphaFoldDB" id="A0A8T1WMA2"/>
<comment type="caution">
    <text evidence="2">The sequence shown here is derived from an EMBL/GenBank/DDBJ whole genome shotgun (WGS) entry which is preliminary data.</text>
</comment>
<name>A0A8T1WMA2_9STRA</name>
<dbReference type="Proteomes" id="UP000694044">
    <property type="component" value="Unassembled WGS sequence"/>
</dbReference>
<evidence type="ECO:0000256" key="1">
    <source>
        <dbReference type="ARBA" id="ARBA00006658"/>
    </source>
</evidence>
<dbReference type="EMBL" id="JAGDFM010000006">
    <property type="protein sequence ID" value="KAG7393113.1"/>
    <property type="molecule type" value="Genomic_DNA"/>
</dbReference>
<organism evidence="2 3">
    <name type="scientific">Phytophthora pseudosyringae</name>
    <dbReference type="NCBI Taxonomy" id="221518"/>
    <lineage>
        <taxon>Eukaryota</taxon>
        <taxon>Sar</taxon>
        <taxon>Stramenopiles</taxon>
        <taxon>Oomycota</taxon>
        <taxon>Peronosporomycetes</taxon>
        <taxon>Peronosporales</taxon>
        <taxon>Peronosporaceae</taxon>
        <taxon>Phytophthora</taxon>
    </lineage>
</organism>